<organism evidence="1 2">
    <name type="scientific">Hyalomma asiaticum</name>
    <name type="common">Tick</name>
    <dbReference type="NCBI Taxonomy" id="266040"/>
    <lineage>
        <taxon>Eukaryota</taxon>
        <taxon>Metazoa</taxon>
        <taxon>Ecdysozoa</taxon>
        <taxon>Arthropoda</taxon>
        <taxon>Chelicerata</taxon>
        <taxon>Arachnida</taxon>
        <taxon>Acari</taxon>
        <taxon>Parasitiformes</taxon>
        <taxon>Ixodida</taxon>
        <taxon>Ixodoidea</taxon>
        <taxon>Ixodidae</taxon>
        <taxon>Hyalomminae</taxon>
        <taxon>Hyalomma</taxon>
    </lineage>
</organism>
<name>A0ACB7S6G7_HYAAI</name>
<comment type="caution">
    <text evidence="1">The sequence shown here is derived from an EMBL/GenBank/DDBJ whole genome shotgun (WGS) entry which is preliminary data.</text>
</comment>
<protein>
    <submittedName>
        <fullName evidence="1">Uncharacterized protein</fullName>
    </submittedName>
</protein>
<keyword evidence="2" id="KW-1185">Reference proteome</keyword>
<evidence type="ECO:0000313" key="2">
    <source>
        <dbReference type="Proteomes" id="UP000821845"/>
    </source>
</evidence>
<gene>
    <name evidence="1" type="ORF">HPB50_002623</name>
</gene>
<dbReference type="EMBL" id="CM023485">
    <property type="protein sequence ID" value="KAH6929541.1"/>
    <property type="molecule type" value="Genomic_DNA"/>
</dbReference>
<proteinExistence type="predicted"/>
<accession>A0ACB7S6G7</accession>
<sequence>MSWRSILRAFRIHRFAASLSGTGSRALCGPGRRQRCASPRSRWRSGESRDETPPLSEAVQGGGSTSSSSKQASERASKAAGSAKAGGRPIPRQPFRRAQGTSPPAQLQHGGGWQRAPGASRHPHGLPGPQVSYTFCALHAFLTPLPQVRCGDTLHSYIGLCS</sequence>
<evidence type="ECO:0000313" key="1">
    <source>
        <dbReference type="EMBL" id="KAH6929541.1"/>
    </source>
</evidence>
<reference evidence="1" key="1">
    <citation type="submission" date="2020-05" db="EMBL/GenBank/DDBJ databases">
        <title>Large-scale comparative analyses of tick genomes elucidate their genetic diversity and vector capacities.</title>
        <authorList>
            <person name="Jia N."/>
            <person name="Wang J."/>
            <person name="Shi W."/>
            <person name="Du L."/>
            <person name="Sun Y."/>
            <person name="Zhan W."/>
            <person name="Jiang J."/>
            <person name="Wang Q."/>
            <person name="Zhang B."/>
            <person name="Ji P."/>
            <person name="Sakyi L.B."/>
            <person name="Cui X."/>
            <person name="Yuan T."/>
            <person name="Jiang B."/>
            <person name="Yang W."/>
            <person name="Lam T.T.-Y."/>
            <person name="Chang Q."/>
            <person name="Ding S."/>
            <person name="Wang X."/>
            <person name="Zhu J."/>
            <person name="Ruan X."/>
            <person name="Zhao L."/>
            <person name="Wei J."/>
            <person name="Que T."/>
            <person name="Du C."/>
            <person name="Cheng J."/>
            <person name="Dai P."/>
            <person name="Han X."/>
            <person name="Huang E."/>
            <person name="Gao Y."/>
            <person name="Liu J."/>
            <person name="Shao H."/>
            <person name="Ye R."/>
            <person name="Li L."/>
            <person name="Wei W."/>
            <person name="Wang X."/>
            <person name="Wang C."/>
            <person name="Yang T."/>
            <person name="Huo Q."/>
            <person name="Li W."/>
            <person name="Guo W."/>
            <person name="Chen H."/>
            <person name="Zhou L."/>
            <person name="Ni X."/>
            <person name="Tian J."/>
            <person name="Zhou Y."/>
            <person name="Sheng Y."/>
            <person name="Liu T."/>
            <person name="Pan Y."/>
            <person name="Xia L."/>
            <person name="Li J."/>
            <person name="Zhao F."/>
            <person name="Cao W."/>
        </authorList>
    </citation>
    <scope>NUCLEOTIDE SEQUENCE</scope>
    <source>
        <strain evidence="1">Hyas-2018</strain>
    </source>
</reference>
<dbReference type="Proteomes" id="UP000821845">
    <property type="component" value="Chromosome 5"/>
</dbReference>